<proteinExistence type="predicted"/>
<dbReference type="Pfam" id="PF13187">
    <property type="entry name" value="Fer4_9"/>
    <property type="match status" value="1"/>
</dbReference>
<dbReference type="GO" id="GO:0046872">
    <property type="term" value="F:metal ion binding"/>
    <property type="evidence" value="ECO:0007669"/>
    <property type="project" value="UniProtKB-KW"/>
</dbReference>
<evidence type="ECO:0000256" key="3">
    <source>
        <dbReference type="ARBA" id="ARBA00023014"/>
    </source>
</evidence>
<dbReference type="InterPro" id="IPR017900">
    <property type="entry name" value="4Fe4S_Fe_S_CS"/>
</dbReference>
<keyword evidence="6" id="KW-1185">Reference proteome</keyword>
<evidence type="ECO:0000256" key="2">
    <source>
        <dbReference type="ARBA" id="ARBA00023004"/>
    </source>
</evidence>
<evidence type="ECO:0000313" key="5">
    <source>
        <dbReference type="EMBL" id="KAB2954154.1"/>
    </source>
</evidence>
<evidence type="ECO:0000313" key="6">
    <source>
        <dbReference type="Proteomes" id="UP000468766"/>
    </source>
</evidence>
<keyword evidence="1" id="KW-0479">Metal-binding</keyword>
<accession>A0A6I0EUW0</accession>
<keyword evidence="3" id="KW-0411">Iron-sulfur</keyword>
<sequence length="61" mass="6512">MTIEAFVMRNLCSGCGVCLNSCPFGAFMKVDETIQVLGVLCRSCEACLECCQAGAIAFKPK</sequence>
<evidence type="ECO:0000256" key="1">
    <source>
        <dbReference type="ARBA" id="ARBA00022723"/>
    </source>
</evidence>
<dbReference type="EMBL" id="WBXO01000001">
    <property type="protein sequence ID" value="KAB2954154.1"/>
    <property type="molecule type" value="Genomic_DNA"/>
</dbReference>
<protein>
    <submittedName>
        <fullName evidence="5">4Fe-4S ferredoxin</fullName>
    </submittedName>
</protein>
<dbReference type="AlphaFoldDB" id="A0A6I0EUW0"/>
<dbReference type="PROSITE" id="PS51379">
    <property type="entry name" value="4FE4S_FER_2"/>
    <property type="match status" value="1"/>
</dbReference>
<evidence type="ECO:0000259" key="4">
    <source>
        <dbReference type="PROSITE" id="PS51379"/>
    </source>
</evidence>
<name>A0A6I0EUW0_9FIRM</name>
<reference evidence="5 6" key="1">
    <citation type="submission" date="2019-10" db="EMBL/GenBank/DDBJ databases">
        <title>Whole-genome sequence of the extremophile Heliorestis acidaminivorans DSM 24790.</title>
        <authorList>
            <person name="Kyndt J.A."/>
            <person name="Meyer T.E."/>
        </authorList>
    </citation>
    <scope>NUCLEOTIDE SEQUENCE [LARGE SCALE GENOMIC DNA]</scope>
    <source>
        <strain evidence="5 6">DSM 24790</strain>
    </source>
</reference>
<comment type="caution">
    <text evidence="5">The sequence shown here is derived from an EMBL/GenBank/DDBJ whole genome shotgun (WGS) entry which is preliminary data.</text>
</comment>
<keyword evidence="2" id="KW-0408">Iron</keyword>
<dbReference type="OrthoDB" id="9810688at2"/>
<dbReference type="SUPFAM" id="SSF54862">
    <property type="entry name" value="4Fe-4S ferredoxins"/>
    <property type="match status" value="1"/>
</dbReference>
<dbReference type="InterPro" id="IPR017896">
    <property type="entry name" value="4Fe4S_Fe-S-bd"/>
</dbReference>
<dbReference type="Proteomes" id="UP000468766">
    <property type="component" value="Unassembled WGS sequence"/>
</dbReference>
<organism evidence="5 6">
    <name type="scientific">Heliorestis acidaminivorans</name>
    <dbReference type="NCBI Taxonomy" id="553427"/>
    <lineage>
        <taxon>Bacteria</taxon>
        <taxon>Bacillati</taxon>
        <taxon>Bacillota</taxon>
        <taxon>Clostridia</taxon>
        <taxon>Eubacteriales</taxon>
        <taxon>Heliobacteriaceae</taxon>
        <taxon>Heliorestis</taxon>
    </lineage>
</organism>
<gene>
    <name evidence="5" type="ORF">F9B85_00155</name>
</gene>
<dbReference type="RefSeq" id="WP_151617599.1">
    <property type="nucleotide sequence ID" value="NZ_WBXO01000001.1"/>
</dbReference>
<dbReference type="Gene3D" id="3.30.70.20">
    <property type="match status" value="1"/>
</dbReference>
<dbReference type="PROSITE" id="PS00198">
    <property type="entry name" value="4FE4S_FER_1"/>
    <property type="match status" value="1"/>
</dbReference>
<dbReference type="GO" id="GO:0051536">
    <property type="term" value="F:iron-sulfur cluster binding"/>
    <property type="evidence" value="ECO:0007669"/>
    <property type="project" value="UniProtKB-KW"/>
</dbReference>
<feature type="domain" description="4Fe-4S ferredoxin-type" evidence="4">
    <location>
        <begin position="3"/>
        <end position="32"/>
    </location>
</feature>